<evidence type="ECO:0000256" key="1">
    <source>
        <dbReference type="ARBA" id="ARBA00023002"/>
    </source>
</evidence>
<comment type="caution">
    <text evidence="3">The sequence shown here is derived from an EMBL/GenBank/DDBJ whole genome shotgun (WGS) entry which is preliminary data.</text>
</comment>
<reference evidence="3" key="1">
    <citation type="journal article" date="2014" name="Int. J. Syst. Evol. Microbiol.">
        <title>Complete genome sequence of Corynebacterium casei LMG S-19264T (=DSM 44701T), isolated from a smear-ripened cheese.</title>
        <authorList>
            <consortium name="US DOE Joint Genome Institute (JGI-PGF)"/>
            <person name="Walter F."/>
            <person name="Albersmeier A."/>
            <person name="Kalinowski J."/>
            <person name="Ruckert C."/>
        </authorList>
    </citation>
    <scope>NUCLEOTIDE SEQUENCE</scope>
    <source>
        <strain evidence="3">KCTC 42097</strain>
    </source>
</reference>
<organism evidence="3 4">
    <name type="scientific">Limoniibacter endophyticus</name>
    <dbReference type="NCBI Taxonomy" id="1565040"/>
    <lineage>
        <taxon>Bacteria</taxon>
        <taxon>Pseudomonadati</taxon>
        <taxon>Pseudomonadota</taxon>
        <taxon>Alphaproteobacteria</taxon>
        <taxon>Hyphomicrobiales</taxon>
        <taxon>Bartonellaceae</taxon>
        <taxon>Limoniibacter</taxon>
    </lineage>
</organism>
<dbReference type="InterPro" id="IPR036188">
    <property type="entry name" value="FAD/NAD-bd_sf"/>
</dbReference>
<keyword evidence="4" id="KW-1185">Reference proteome</keyword>
<dbReference type="SUPFAM" id="SSF54373">
    <property type="entry name" value="FAD-linked reductases, C-terminal domain"/>
    <property type="match status" value="1"/>
</dbReference>
<evidence type="ECO:0000313" key="4">
    <source>
        <dbReference type="Proteomes" id="UP000641137"/>
    </source>
</evidence>
<sequence length="415" mass="44945">MGELKPSVLVAGAGIIGIASACTLASRGHQVRVVDRLGICEGTSSGNAGAFAFSDLLPLAQKGVLTKIPKWLADPLGPLSIPPAYFPKLLPWFGHFLRASQVKNRERSITAQASLMALAREEWYALMQRSGTSGMRRAEGSLELYETEQGFRASLPGWDVRVRNGISFEHVSGARLAELQPGLDKRFRRGTFVPGWETVDDPKLLGEVLWKYAESLGAVFEQAEVAGLSTGQTYANLHLADGRTLTADKVVICAGAWSHQLARQLGDRIPLETERGYNSTLPLSALDLKRQLIFSEHGFVMTPLSIGIRIGGAVELGGLERGPDYRRSEAMLTKAKTFLPDLDISGGRQWMGYRPSLPDSLPVIDYASRSRAVIYAFGHGHLGLTQAAATAKLVSELATNQVAGIDLSPFSATRF</sequence>
<dbReference type="Proteomes" id="UP000641137">
    <property type="component" value="Unassembled WGS sequence"/>
</dbReference>
<dbReference type="Gene3D" id="3.30.9.10">
    <property type="entry name" value="D-Amino Acid Oxidase, subunit A, domain 2"/>
    <property type="match status" value="1"/>
</dbReference>
<dbReference type="Pfam" id="PF01266">
    <property type="entry name" value="DAO"/>
    <property type="match status" value="1"/>
</dbReference>
<dbReference type="RefSeq" id="WP_189490045.1">
    <property type="nucleotide sequence ID" value="NZ_BMZO01000007.1"/>
</dbReference>
<dbReference type="EMBL" id="BMZO01000007">
    <property type="protein sequence ID" value="GHC73561.1"/>
    <property type="molecule type" value="Genomic_DNA"/>
</dbReference>
<name>A0A8J3GHP6_9HYPH</name>
<gene>
    <name evidence="3" type="ORF">GCM10010136_21770</name>
</gene>
<evidence type="ECO:0000313" key="3">
    <source>
        <dbReference type="EMBL" id="GHC73561.1"/>
    </source>
</evidence>
<dbReference type="AlphaFoldDB" id="A0A8J3GHP6"/>
<dbReference type="SUPFAM" id="SSF51905">
    <property type="entry name" value="FAD/NAD(P)-binding domain"/>
    <property type="match status" value="1"/>
</dbReference>
<reference evidence="3" key="2">
    <citation type="submission" date="2020-09" db="EMBL/GenBank/DDBJ databases">
        <authorList>
            <person name="Sun Q."/>
            <person name="Kim S."/>
        </authorList>
    </citation>
    <scope>NUCLEOTIDE SEQUENCE</scope>
    <source>
        <strain evidence="3">KCTC 42097</strain>
    </source>
</reference>
<proteinExistence type="predicted"/>
<dbReference type="GO" id="GO:0016491">
    <property type="term" value="F:oxidoreductase activity"/>
    <property type="evidence" value="ECO:0007669"/>
    <property type="project" value="UniProtKB-KW"/>
</dbReference>
<dbReference type="PANTHER" id="PTHR13847:SF289">
    <property type="entry name" value="GLYCINE OXIDASE"/>
    <property type="match status" value="1"/>
</dbReference>
<dbReference type="PROSITE" id="PS51257">
    <property type="entry name" value="PROKAR_LIPOPROTEIN"/>
    <property type="match status" value="1"/>
</dbReference>
<dbReference type="InterPro" id="IPR006076">
    <property type="entry name" value="FAD-dep_OxRdtase"/>
</dbReference>
<feature type="domain" description="FAD dependent oxidoreductase" evidence="2">
    <location>
        <begin position="8"/>
        <end position="397"/>
    </location>
</feature>
<protein>
    <submittedName>
        <fullName evidence="3">D-amino-acid dehydrogenase</fullName>
    </submittedName>
</protein>
<accession>A0A8J3GHP6</accession>
<dbReference type="Gene3D" id="3.50.50.60">
    <property type="entry name" value="FAD/NAD(P)-binding domain"/>
    <property type="match status" value="2"/>
</dbReference>
<dbReference type="PANTHER" id="PTHR13847">
    <property type="entry name" value="SARCOSINE DEHYDROGENASE-RELATED"/>
    <property type="match status" value="1"/>
</dbReference>
<dbReference type="GO" id="GO:0005737">
    <property type="term" value="C:cytoplasm"/>
    <property type="evidence" value="ECO:0007669"/>
    <property type="project" value="TreeGrafter"/>
</dbReference>
<keyword evidence="1" id="KW-0560">Oxidoreductase</keyword>
<evidence type="ECO:0000259" key="2">
    <source>
        <dbReference type="Pfam" id="PF01266"/>
    </source>
</evidence>